<organism evidence="1">
    <name type="scientific">Alkalihalophilus sp. As8PL</name>
    <dbReference type="NCBI Taxonomy" id="3237103"/>
    <lineage>
        <taxon>Bacteria</taxon>
        <taxon>Bacillati</taxon>
        <taxon>Bacillota</taxon>
        <taxon>Bacilli</taxon>
        <taxon>Bacillales</taxon>
        <taxon>Bacillaceae</taxon>
        <taxon>Alkalihalophilus</taxon>
    </lineage>
</organism>
<evidence type="ECO:0000313" key="1">
    <source>
        <dbReference type="EMBL" id="XDI37404.1"/>
    </source>
</evidence>
<dbReference type="EMBL" id="CP162551">
    <property type="protein sequence ID" value="XDI37404.1"/>
    <property type="molecule type" value="Genomic_DNA"/>
</dbReference>
<accession>A0AB39BVG4</accession>
<sequence length="222" mass="25569">MQTTTQTKYINSLQEHQPSLPCSDSLYDLRSEIGIWREGHTSWLREGEWRFAPIYRRTGGIKLLTAYQTRFHLHVTVIERALSNHNGYHRQVFIRNDATREQEIKVVLHQKPFLDRKDPAMSFYAPLSKALIHYDGVRYTTTFAKGSEATTAECAVGELEKVWQEKKGQLTVQPLSARVNESTITTAITLRANEETSVDQWVHVSQSMAESESFLAQFHKKD</sequence>
<reference evidence="1" key="1">
    <citation type="submission" date="2024-07" db="EMBL/GenBank/DDBJ databases">
        <title>Identification and characteristics of an arsenic-resistant bacterial isolate, which belongs to a novel species.</title>
        <authorList>
            <person name="Juszczyk A."/>
            <person name="Kowalczyk A."/>
            <person name="Was K."/>
            <person name="Kosowicz W."/>
            <person name="Budzyn A."/>
            <person name="Latowski D."/>
        </authorList>
    </citation>
    <scope>NUCLEOTIDE SEQUENCE</scope>
    <source>
        <strain evidence="1">As8PL</strain>
    </source>
</reference>
<dbReference type="RefSeq" id="WP_368504755.1">
    <property type="nucleotide sequence ID" value="NZ_CP162551.1"/>
</dbReference>
<gene>
    <name evidence="1" type="ORF">AB3N04_03550</name>
</gene>
<dbReference type="AlphaFoldDB" id="A0AB39BVG4"/>
<proteinExistence type="predicted"/>
<name>A0AB39BVG4_9BACI</name>
<protein>
    <submittedName>
        <fullName evidence="1">Uncharacterized protein</fullName>
    </submittedName>
</protein>